<reference evidence="1" key="2">
    <citation type="submission" date="2020-08" db="EMBL/GenBank/DDBJ databases">
        <authorList>
            <person name="Lai Q."/>
        </authorList>
    </citation>
    <scope>NUCLEOTIDE SEQUENCE</scope>
    <source>
        <strain evidence="1">S27-2</strain>
    </source>
</reference>
<evidence type="ECO:0000313" key="2">
    <source>
        <dbReference type="Proteomes" id="UP000601768"/>
    </source>
</evidence>
<dbReference type="Gene3D" id="1.10.4080.10">
    <property type="entry name" value="ADP-ribosylation/Crystallin J1"/>
    <property type="match status" value="1"/>
</dbReference>
<dbReference type="InterPro" id="IPR036705">
    <property type="entry name" value="Ribosyl_crysJ1_sf"/>
</dbReference>
<sequence>MSINKAEYQKKLEGFWLGLNIANWTGLVTEMDKVEPPFYTNKDWGTADQKNIWGNYVPHSRTIDFYLGKASEPWGADDDSDMEYLYLDLLSQSDNPMVSGQQIAQSWIKHIYTNEDAPVSNDTGEKENFLWVSNERALELMHQGIVPPATSEPENNPHFARIDAQLTTELFGLLAPMAPQTALKLAEVPIRTTAKNDAAWIAQFYVVMHSLAVGIDNQQPIQPQLISVAQQARKVLPAGSYAAKMYDFVWRSYLSNPDKQHWELTRDAIYQRYQASSHDGYTYETSFDAGINFAASLVSLFYGEGDYKKTIQIGTLAGWDSDNPTATWGGLLGFILGIEQLEAQFAPHSFSHDYHILRTRRNFADHTPNHAGEDNFSLMADRTLKVIDKVVQQSLNGTVDNQQHSWTFEQGQ</sequence>
<dbReference type="Pfam" id="PF03747">
    <property type="entry name" value="ADP_ribosyl_GH"/>
    <property type="match status" value="1"/>
</dbReference>
<dbReference type="AlphaFoldDB" id="A0A8J6IU83"/>
<protein>
    <submittedName>
        <fullName evidence="1">ADP-ribosylglycohydrolase family protein</fullName>
    </submittedName>
</protein>
<reference evidence="1" key="1">
    <citation type="journal article" date="2018" name="Int. J. Syst. Evol. Microbiol.">
        <title>Neptunicella marina gen. nov., sp. nov., isolated from surface seawater.</title>
        <authorList>
            <person name="Liu X."/>
            <person name="Lai Q."/>
            <person name="Du Y."/>
            <person name="Zhang X."/>
            <person name="Liu Z."/>
            <person name="Sun F."/>
            <person name="Shao Z."/>
        </authorList>
    </citation>
    <scope>NUCLEOTIDE SEQUENCE</scope>
    <source>
        <strain evidence="1">S27-2</strain>
    </source>
</reference>
<gene>
    <name evidence="1" type="ORF">H8B19_08335</name>
</gene>
<accession>A0A8J6IU83</accession>
<dbReference type="Proteomes" id="UP000601768">
    <property type="component" value="Unassembled WGS sequence"/>
</dbReference>
<dbReference type="EMBL" id="JACNEP010000005">
    <property type="protein sequence ID" value="MBC3765882.1"/>
    <property type="molecule type" value="Genomic_DNA"/>
</dbReference>
<dbReference type="InterPro" id="IPR005502">
    <property type="entry name" value="Ribosyl_crysJ1"/>
</dbReference>
<proteinExistence type="predicted"/>
<dbReference type="SUPFAM" id="SSF101478">
    <property type="entry name" value="ADP-ribosylglycohydrolase"/>
    <property type="match status" value="1"/>
</dbReference>
<organism evidence="1 2">
    <name type="scientific">Neptunicella marina</name>
    <dbReference type="NCBI Taxonomy" id="2125989"/>
    <lineage>
        <taxon>Bacteria</taxon>
        <taxon>Pseudomonadati</taxon>
        <taxon>Pseudomonadota</taxon>
        <taxon>Gammaproteobacteria</taxon>
        <taxon>Alteromonadales</taxon>
        <taxon>Alteromonadaceae</taxon>
        <taxon>Neptunicella</taxon>
    </lineage>
</organism>
<name>A0A8J6IU83_9ALTE</name>
<evidence type="ECO:0000313" key="1">
    <source>
        <dbReference type="EMBL" id="MBC3765882.1"/>
    </source>
</evidence>
<keyword evidence="2" id="KW-1185">Reference proteome</keyword>
<comment type="caution">
    <text evidence="1">The sequence shown here is derived from an EMBL/GenBank/DDBJ whole genome shotgun (WGS) entry which is preliminary data.</text>
</comment>